<accession>A0A5B7EGJ7</accession>
<protein>
    <submittedName>
        <fullName evidence="1">Uncharacterized protein</fullName>
    </submittedName>
</protein>
<dbReference type="Proteomes" id="UP000324222">
    <property type="component" value="Unassembled WGS sequence"/>
</dbReference>
<name>A0A5B7EGJ7_PORTR</name>
<organism evidence="1 2">
    <name type="scientific">Portunus trituberculatus</name>
    <name type="common">Swimming crab</name>
    <name type="synonym">Neptunus trituberculatus</name>
    <dbReference type="NCBI Taxonomy" id="210409"/>
    <lineage>
        <taxon>Eukaryota</taxon>
        <taxon>Metazoa</taxon>
        <taxon>Ecdysozoa</taxon>
        <taxon>Arthropoda</taxon>
        <taxon>Crustacea</taxon>
        <taxon>Multicrustacea</taxon>
        <taxon>Malacostraca</taxon>
        <taxon>Eumalacostraca</taxon>
        <taxon>Eucarida</taxon>
        <taxon>Decapoda</taxon>
        <taxon>Pleocyemata</taxon>
        <taxon>Brachyura</taxon>
        <taxon>Eubrachyura</taxon>
        <taxon>Portunoidea</taxon>
        <taxon>Portunidae</taxon>
        <taxon>Portuninae</taxon>
        <taxon>Portunus</taxon>
    </lineage>
</organism>
<reference evidence="1 2" key="1">
    <citation type="submission" date="2019-05" db="EMBL/GenBank/DDBJ databases">
        <title>Another draft genome of Portunus trituberculatus and its Hox gene families provides insights of decapod evolution.</title>
        <authorList>
            <person name="Jeong J.-H."/>
            <person name="Song I."/>
            <person name="Kim S."/>
            <person name="Choi T."/>
            <person name="Kim D."/>
            <person name="Ryu S."/>
            <person name="Kim W."/>
        </authorList>
    </citation>
    <scope>NUCLEOTIDE SEQUENCE [LARGE SCALE GENOMIC DNA]</scope>
    <source>
        <tissue evidence="1">Muscle</tissue>
    </source>
</reference>
<keyword evidence="2" id="KW-1185">Reference proteome</keyword>
<gene>
    <name evidence="1" type="ORF">E2C01_025669</name>
</gene>
<proteinExistence type="predicted"/>
<dbReference type="AlphaFoldDB" id="A0A5B7EGJ7"/>
<comment type="caution">
    <text evidence="1">The sequence shown here is derived from an EMBL/GenBank/DDBJ whole genome shotgun (WGS) entry which is preliminary data.</text>
</comment>
<dbReference type="EMBL" id="VSRR010002611">
    <property type="protein sequence ID" value="MPC32359.1"/>
    <property type="molecule type" value="Genomic_DNA"/>
</dbReference>
<evidence type="ECO:0000313" key="2">
    <source>
        <dbReference type="Proteomes" id="UP000324222"/>
    </source>
</evidence>
<evidence type="ECO:0000313" key="1">
    <source>
        <dbReference type="EMBL" id="MPC32359.1"/>
    </source>
</evidence>
<sequence length="70" mass="7458">MGPLGGGQPRSLVPVSTPPASVFYSVFIAQRVSHGRCKTRPPRPPLAVRDMREVFVALIFIGLVVGGKEG</sequence>